<dbReference type="Proteomes" id="UP001597568">
    <property type="component" value="Unassembled WGS sequence"/>
</dbReference>
<feature type="transmembrane region" description="Helical" evidence="1">
    <location>
        <begin position="20"/>
        <end position="39"/>
    </location>
</feature>
<keyword evidence="1" id="KW-0812">Transmembrane</keyword>
<evidence type="ECO:0000313" key="3">
    <source>
        <dbReference type="Proteomes" id="UP001597568"/>
    </source>
</evidence>
<evidence type="ECO:0000313" key="2">
    <source>
        <dbReference type="EMBL" id="MFD2868473.1"/>
    </source>
</evidence>
<evidence type="ECO:0000256" key="1">
    <source>
        <dbReference type="SAM" id="Phobius"/>
    </source>
</evidence>
<accession>A0ABW5Y030</accession>
<dbReference type="EMBL" id="JBHUOR010000041">
    <property type="protein sequence ID" value="MFD2868473.1"/>
    <property type="molecule type" value="Genomic_DNA"/>
</dbReference>
<sequence>MSKENELKARIKFYQKLMRIYPFASAFYFALATASTVQLNAKQCVDAATK</sequence>
<keyword evidence="1" id="KW-0472">Membrane</keyword>
<proteinExistence type="predicted"/>
<keyword evidence="1" id="KW-1133">Transmembrane helix</keyword>
<comment type="caution">
    <text evidence="2">The sequence shown here is derived from an EMBL/GenBank/DDBJ whole genome shotgun (WGS) entry which is preliminary data.</text>
</comment>
<name>A0ABW5Y030_9BACL</name>
<gene>
    <name evidence="2" type="ORF">ACFSY7_08175</name>
</gene>
<protein>
    <submittedName>
        <fullName evidence="2">Uncharacterized protein</fullName>
    </submittedName>
</protein>
<reference evidence="3" key="1">
    <citation type="journal article" date="2019" name="Int. J. Syst. Evol. Microbiol.">
        <title>The Global Catalogue of Microorganisms (GCM) 10K type strain sequencing project: providing services to taxonomists for standard genome sequencing and annotation.</title>
        <authorList>
            <consortium name="The Broad Institute Genomics Platform"/>
            <consortium name="The Broad Institute Genome Sequencing Center for Infectious Disease"/>
            <person name="Wu L."/>
            <person name="Ma J."/>
        </authorList>
    </citation>
    <scope>NUCLEOTIDE SEQUENCE [LARGE SCALE GENOMIC DNA]</scope>
    <source>
        <strain evidence="3">KCTC 33522</strain>
    </source>
</reference>
<organism evidence="2 3">
    <name type="scientific">Kurthia populi</name>
    <dbReference type="NCBI Taxonomy" id="1562132"/>
    <lineage>
        <taxon>Bacteria</taxon>
        <taxon>Bacillati</taxon>
        <taxon>Bacillota</taxon>
        <taxon>Bacilli</taxon>
        <taxon>Bacillales</taxon>
        <taxon>Caryophanaceae</taxon>
        <taxon>Kurthia</taxon>
    </lineage>
</organism>
<keyword evidence="3" id="KW-1185">Reference proteome</keyword>
<dbReference type="RefSeq" id="WP_380147525.1">
    <property type="nucleotide sequence ID" value="NZ_JBHUOR010000041.1"/>
</dbReference>